<dbReference type="InterPro" id="IPR011053">
    <property type="entry name" value="Single_hybrid_motif"/>
</dbReference>
<keyword evidence="5" id="KW-1185">Reference proteome</keyword>
<dbReference type="EMBL" id="BAZW01000031">
    <property type="protein sequence ID" value="GAO30847.1"/>
    <property type="molecule type" value="Genomic_DNA"/>
</dbReference>
<dbReference type="PROSITE" id="PS50968">
    <property type="entry name" value="BIOTINYL_LIPOYL"/>
    <property type="match status" value="1"/>
</dbReference>
<evidence type="ECO:0000313" key="4">
    <source>
        <dbReference type="EMBL" id="GAO30847.1"/>
    </source>
</evidence>
<dbReference type="InterPro" id="IPR000089">
    <property type="entry name" value="Biotin_lipoyl"/>
</dbReference>
<dbReference type="OrthoDB" id="9812676at2"/>
<dbReference type="Pfam" id="PF00364">
    <property type="entry name" value="Biotin_lipoyl"/>
    <property type="match status" value="1"/>
</dbReference>
<dbReference type="SUPFAM" id="SSF51230">
    <property type="entry name" value="Single hybrid motif"/>
    <property type="match status" value="1"/>
</dbReference>
<evidence type="ECO:0000313" key="5">
    <source>
        <dbReference type="Proteomes" id="UP000032900"/>
    </source>
</evidence>
<gene>
    <name evidence="4" type="ORF">JCM15548_13161</name>
</gene>
<evidence type="ECO:0000256" key="2">
    <source>
        <dbReference type="SAM" id="MobiDB-lite"/>
    </source>
</evidence>
<dbReference type="Gene3D" id="2.40.50.100">
    <property type="match status" value="1"/>
</dbReference>
<sequence>MKKYLITVNDKQYEVEVAEVRASGSAQRTIESAPKMKKAVSTDHIKSKKAVNGGKSVSAPMPGSILKVNVAEGDVVTKGQSLLVFEAMKMENDLTAPCDGTVAQVNVKEGGVMAVGDVLVVIE</sequence>
<organism evidence="4 5">
    <name type="scientific">Geofilum rubicundum JCM 15548</name>
    <dbReference type="NCBI Taxonomy" id="1236989"/>
    <lineage>
        <taxon>Bacteria</taxon>
        <taxon>Pseudomonadati</taxon>
        <taxon>Bacteroidota</taxon>
        <taxon>Bacteroidia</taxon>
        <taxon>Marinilabiliales</taxon>
        <taxon>Marinilabiliaceae</taxon>
        <taxon>Geofilum</taxon>
    </lineage>
</organism>
<feature type="region of interest" description="Disordered" evidence="2">
    <location>
        <begin position="29"/>
        <end position="56"/>
    </location>
</feature>
<proteinExistence type="predicted"/>
<protein>
    <submittedName>
        <fullName evidence="4">Methylcrotonyl-CoA carboxylase biotin-containing subunit</fullName>
    </submittedName>
</protein>
<dbReference type="RefSeq" id="WP_062126284.1">
    <property type="nucleotide sequence ID" value="NZ_BAZW01000031.1"/>
</dbReference>
<dbReference type="PANTHER" id="PTHR45266">
    <property type="entry name" value="OXALOACETATE DECARBOXYLASE ALPHA CHAIN"/>
    <property type="match status" value="1"/>
</dbReference>
<feature type="domain" description="Lipoyl-binding" evidence="3">
    <location>
        <begin position="48"/>
        <end position="123"/>
    </location>
</feature>
<comment type="caution">
    <text evidence="4">The sequence shown here is derived from an EMBL/GenBank/DDBJ whole genome shotgun (WGS) entry which is preliminary data.</text>
</comment>
<dbReference type="Proteomes" id="UP000032900">
    <property type="component" value="Unassembled WGS sequence"/>
</dbReference>
<reference evidence="4 5" key="1">
    <citation type="journal article" date="2015" name="Microbes Environ.">
        <title>Distribution and evolution of nitrogen fixation genes in the phylum bacteroidetes.</title>
        <authorList>
            <person name="Inoue J."/>
            <person name="Oshima K."/>
            <person name="Suda W."/>
            <person name="Sakamoto M."/>
            <person name="Iino T."/>
            <person name="Noda S."/>
            <person name="Hongoh Y."/>
            <person name="Hattori M."/>
            <person name="Ohkuma M."/>
        </authorList>
    </citation>
    <scope>NUCLEOTIDE SEQUENCE [LARGE SCALE GENOMIC DNA]</scope>
    <source>
        <strain evidence="4">JCM 15548</strain>
    </source>
</reference>
<dbReference type="InterPro" id="IPR050709">
    <property type="entry name" value="Biotin_Carboxyl_Carrier/Decarb"/>
</dbReference>
<keyword evidence="1" id="KW-0092">Biotin</keyword>
<evidence type="ECO:0000259" key="3">
    <source>
        <dbReference type="PROSITE" id="PS50968"/>
    </source>
</evidence>
<dbReference type="PANTHER" id="PTHR45266:SF3">
    <property type="entry name" value="OXALOACETATE DECARBOXYLASE ALPHA CHAIN"/>
    <property type="match status" value="1"/>
</dbReference>
<dbReference type="CDD" id="cd06850">
    <property type="entry name" value="biotinyl_domain"/>
    <property type="match status" value="1"/>
</dbReference>
<dbReference type="FunFam" id="2.40.50.100:FF:000003">
    <property type="entry name" value="Acetyl-CoA carboxylase biotin carboxyl carrier protein"/>
    <property type="match status" value="1"/>
</dbReference>
<dbReference type="AlphaFoldDB" id="A0A0E9LZ26"/>
<accession>A0A0E9LZ26</accession>
<evidence type="ECO:0000256" key="1">
    <source>
        <dbReference type="ARBA" id="ARBA00023267"/>
    </source>
</evidence>
<dbReference type="STRING" id="1236989.JCM15548_13161"/>
<name>A0A0E9LZ26_9BACT</name>